<dbReference type="InterPro" id="IPR016024">
    <property type="entry name" value="ARM-type_fold"/>
</dbReference>
<keyword evidence="2" id="KW-1185">Reference proteome</keyword>
<dbReference type="Gene3D" id="1.25.10.10">
    <property type="entry name" value="Leucine-rich Repeat Variant"/>
    <property type="match status" value="1"/>
</dbReference>
<comment type="caution">
    <text evidence="1">The sequence shown here is derived from an EMBL/GenBank/DDBJ whole genome shotgun (WGS) entry which is preliminary data.</text>
</comment>
<dbReference type="EMBL" id="WTPX01000006">
    <property type="protein sequence ID" value="NNJ24321.1"/>
    <property type="molecule type" value="Genomic_DNA"/>
</dbReference>
<dbReference type="SUPFAM" id="SSF48371">
    <property type="entry name" value="ARM repeat"/>
    <property type="match status" value="1"/>
</dbReference>
<protein>
    <recommendedName>
        <fullName evidence="3">HEAT repeat domain-containing protein</fullName>
    </recommendedName>
</protein>
<gene>
    <name evidence="1" type="ORF">LzC2_03770</name>
</gene>
<proteinExistence type="predicted"/>
<dbReference type="InterPro" id="IPR011989">
    <property type="entry name" value="ARM-like"/>
</dbReference>
<evidence type="ECO:0000313" key="2">
    <source>
        <dbReference type="Proteomes" id="UP000609651"/>
    </source>
</evidence>
<dbReference type="Proteomes" id="UP000609651">
    <property type="component" value="Unassembled WGS sequence"/>
</dbReference>
<evidence type="ECO:0008006" key="3">
    <source>
        <dbReference type="Google" id="ProtNLM"/>
    </source>
</evidence>
<reference evidence="1 2" key="1">
    <citation type="journal article" date="2020" name="Syst. Appl. Microbiol.">
        <title>Alienimonas chondri sp. nov., a novel planctomycete isolated from the biofilm of the red alga Chondrus crispus.</title>
        <authorList>
            <person name="Vitorino I."/>
            <person name="Albuquerque L."/>
            <person name="Wiegand S."/>
            <person name="Kallscheuer N."/>
            <person name="da Costa M.S."/>
            <person name="Lobo-da-Cunha A."/>
            <person name="Jogler C."/>
            <person name="Lage O.M."/>
        </authorList>
    </citation>
    <scope>NUCLEOTIDE SEQUENCE [LARGE SCALE GENOMIC DNA]</scope>
    <source>
        <strain evidence="1 2">LzC2</strain>
    </source>
</reference>
<evidence type="ECO:0000313" key="1">
    <source>
        <dbReference type="EMBL" id="NNJ24321.1"/>
    </source>
</evidence>
<name>A0ABX1VA54_9PLAN</name>
<organism evidence="1 2">
    <name type="scientific">Alienimonas chondri</name>
    <dbReference type="NCBI Taxonomy" id="2681879"/>
    <lineage>
        <taxon>Bacteria</taxon>
        <taxon>Pseudomonadati</taxon>
        <taxon>Planctomycetota</taxon>
        <taxon>Planctomycetia</taxon>
        <taxon>Planctomycetales</taxon>
        <taxon>Planctomycetaceae</taxon>
        <taxon>Alienimonas</taxon>
    </lineage>
</organism>
<accession>A0ABX1VA54</accession>
<sequence length="1233" mass="136483">MTGGAGGGKSSELAGLVVRLQENDVPVLPVRLDQLEDGVLVPEKLGEQLGLPYPHSPVTVLAGVAEGAVAVLVVDQLDAVSEVSGRRTNGWALFKALLDQADRHPNLRVVAACREFDLEHDERMRKLKANGSTFQQVQLRPLSDANLNDALEEREVHSKLRPLLTVPLHLSMFLSLPAKEARGFQSRDGLFRRFWHEKRRKATRNYGRSLDLDGYVKRLTQWMSDNQALTAPEDKFDGPEADALASERVLVLTKEGYRFFHESFFDYLFARGFATSGRLLDLLNEGEQHLFRRGQVRQVLSFLRSPSSMERYERELRDVLLSDSVRFHIKRAVLQQLSAVDDLRAGEWRVLRELESTDAELGNHVFATIRNHGGWFDLLDELGFLDAGLSGAEPAEPAEQERCVSLLASSEVLEQRADRVAALLTKHRRHGADWDGYLRHVCLSGNVYHHRDLFDLFLSLVADGTLRGGEANGHNWWHSLYGMSKDRPDLLAEVIGVWLDDALPSTPRDFAWRHLQKGGPDGGLIADASQAPLVFARQVLPRVAAFSKERADDMQDQLAADPLWSRRSFKSFGGLLHETLLEQLAKTLESLAVSSPEELDRLLDPVAAQPQDVIAYLVLRAWTASPGRFGERLARYLAEDPRRLKIGYGSWSAPGEPAVIKSYRSIEAVRVAASACSNEAFADLERAIVELRDGWEARHPNTRGERQLQLLNAMGEKRLSSVGRSKLAELQTKFPKAKFQTPKPTGPGFVGSPIGRMAQEKMADANWLSAMRKYTGDSHDFNEEGRAVGGASELAAELGRRTREEPRRFAALALEMPDDVPSIYFDHVLIGVADAVSQASGGPAPLSVAEASDLLQRVYELPDRPCGRWSGYLIQKWEGADWPASILDLVVWYAEHDPSPKDELWREDANGGATYYGGNPYEQGMNSARGAIASAVASLLFDDSARADALEPTIDRLAHDRSVAVRSCAIEALLALMNVKPDLAIRWFLECVDVDPVLLTGHSATRFLRYGAHRDHAAVRLVLRRMLDGESDPAAKAAAEICCVFALEADDVPAAEEDASRVRSGKPLLRIAAADVYGSNIGHDQFGGACLKLLKPLISDENREVRAEAAEAFRHLPKLGESEQRELLDAFLKTDPSAEALEPVTHALAESAEKLPDLAVCRLVEMSLASLGEEAGDIQKRTAGVADDLSKIVLRLYAQSGDTDVRRRCLEAIDRMALARVYGLARELERIDR</sequence>